<evidence type="ECO:0000313" key="2">
    <source>
        <dbReference type="Proteomes" id="UP000807469"/>
    </source>
</evidence>
<protein>
    <submittedName>
        <fullName evidence="1">Uncharacterized protein</fullName>
    </submittedName>
</protein>
<reference evidence="1" key="1">
    <citation type="submission" date="2020-11" db="EMBL/GenBank/DDBJ databases">
        <authorList>
            <consortium name="DOE Joint Genome Institute"/>
            <person name="Ahrendt S."/>
            <person name="Riley R."/>
            <person name="Andreopoulos W."/>
            <person name="Labutti K."/>
            <person name="Pangilinan J."/>
            <person name="Ruiz-Duenas F.J."/>
            <person name="Barrasa J.M."/>
            <person name="Sanchez-Garcia M."/>
            <person name="Camarero S."/>
            <person name="Miyauchi S."/>
            <person name="Serrano A."/>
            <person name="Linde D."/>
            <person name="Babiker R."/>
            <person name="Drula E."/>
            <person name="Ayuso-Fernandez I."/>
            <person name="Pacheco R."/>
            <person name="Padilla G."/>
            <person name="Ferreira P."/>
            <person name="Barriuso J."/>
            <person name="Kellner H."/>
            <person name="Castanera R."/>
            <person name="Alfaro M."/>
            <person name="Ramirez L."/>
            <person name="Pisabarro A.G."/>
            <person name="Kuo A."/>
            <person name="Tritt A."/>
            <person name="Lipzen A."/>
            <person name="He G."/>
            <person name="Yan M."/>
            <person name="Ng V."/>
            <person name="Cullen D."/>
            <person name="Martin F."/>
            <person name="Rosso M.-N."/>
            <person name="Henrissat B."/>
            <person name="Hibbett D."/>
            <person name="Martinez A.T."/>
            <person name="Grigoriev I.V."/>
        </authorList>
    </citation>
    <scope>NUCLEOTIDE SEQUENCE</scope>
    <source>
        <strain evidence="1">CIRM-BRFM 674</strain>
    </source>
</reference>
<feature type="non-terminal residue" evidence="1">
    <location>
        <position position="1"/>
    </location>
</feature>
<dbReference type="OrthoDB" id="2974164at2759"/>
<organism evidence="1 2">
    <name type="scientific">Pholiota conissans</name>
    <dbReference type="NCBI Taxonomy" id="109636"/>
    <lineage>
        <taxon>Eukaryota</taxon>
        <taxon>Fungi</taxon>
        <taxon>Dikarya</taxon>
        <taxon>Basidiomycota</taxon>
        <taxon>Agaricomycotina</taxon>
        <taxon>Agaricomycetes</taxon>
        <taxon>Agaricomycetidae</taxon>
        <taxon>Agaricales</taxon>
        <taxon>Agaricineae</taxon>
        <taxon>Strophariaceae</taxon>
        <taxon>Pholiota</taxon>
    </lineage>
</organism>
<accession>A0A9P6CVZ5</accession>
<gene>
    <name evidence="1" type="ORF">BDN70DRAFT_785322</name>
</gene>
<feature type="non-terminal residue" evidence="1">
    <location>
        <position position="113"/>
    </location>
</feature>
<sequence>IDAGVYPGILLLKSVHIIVIESLRVWFCELKQDNLLEVILQGKSGRLINPGLPKVNIHQFFIILGNLFYWIVFPVVQADLDEFHIWWNQHTIRHQPEKDMPSGHVPQDAVEHP</sequence>
<name>A0A9P6CVZ5_9AGAR</name>
<dbReference type="AlphaFoldDB" id="A0A9P6CVZ5"/>
<dbReference type="EMBL" id="MU155167">
    <property type="protein sequence ID" value="KAF9482346.1"/>
    <property type="molecule type" value="Genomic_DNA"/>
</dbReference>
<keyword evidence="2" id="KW-1185">Reference proteome</keyword>
<proteinExistence type="predicted"/>
<comment type="caution">
    <text evidence="1">The sequence shown here is derived from an EMBL/GenBank/DDBJ whole genome shotgun (WGS) entry which is preliminary data.</text>
</comment>
<evidence type="ECO:0000313" key="1">
    <source>
        <dbReference type="EMBL" id="KAF9482346.1"/>
    </source>
</evidence>
<dbReference type="Proteomes" id="UP000807469">
    <property type="component" value="Unassembled WGS sequence"/>
</dbReference>